<accession>X0SJ38</accession>
<evidence type="ECO:0000313" key="2">
    <source>
        <dbReference type="EMBL" id="GAF75131.1"/>
    </source>
</evidence>
<proteinExistence type="predicted"/>
<gene>
    <name evidence="2" type="ORF">S01H1_13348</name>
</gene>
<sequence length="115" mass="12504">MREHAMTVIDAASLMLERLLFRVTLGFSVCAWAALAYALLTCEWIAVPGGSLPYKHPDLPTILGLLCGVVSSACSAYYVKLNIDRLRAWLFAAWCFLAFFGLVSLLEGFGVAEAG</sequence>
<keyword evidence="1" id="KW-0812">Transmembrane</keyword>
<keyword evidence="1" id="KW-1133">Transmembrane helix</keyword>
<organism evidence="2">
    <name type="scientific">marine sediment metagenome</name>
    <dbReference type="NCBI Taxonomy" id="412755"/>
    <lineage>
        <taxon>unclassified sequences</taxon>
        <taxon>metagenomes</taxon>
        <taxon>ecological metagenomes</taxon>
    </lineage>
</organism>
<name>X0SJ38_9ZZZZ</name>
<comment type="caution">
    <text evidence="2">The sequence shown here is derived from an EMBL/GenBank/DDBJ whole genome shotgun (WGS) entry which is preliminary data.</text>
</comment>
<dbReference type="AlphaFoldDB" id="X0SJ38"/>
<dbReference type="EMBL" id="BARS01006886">
    <property type="protein sequence ID" value="GAF75131.1"/>
    <property type="molecule type" value="Genomic_DNA"/>
</dbReference>
<keyword evidence="1" id="KW-0472">Membrane</keyword>
<evidence type="ECO:0000256" key="1">
    <source>
        <dbReference type="SAM" id="Phobius"/>
    </source>
</evidence>
<reference evidence="2" key="1">
    <citation type="journal article" date="2014" name="Front. Microbiol.">
        <title>High frequency of phylogenetically diverse reductive dehalogenase-homologous genes in deep subseafloor sedimentary metagenomes.</title>
        <authorList>
            <person name="Kawai M."/>
            <person name="Futagami T."/>
            <person name="Toyoda A."/>
            <person name="Takaki Y."/>
            <person name="Nishi S."/>
            <person name="Hori S."/>
            <person name="Arai W."/>
            <person name="Tsubouchi T."/>
            <person name="Morono Y."/>
            <person name="Uchiyama I."/>
            <person name="Ito T."/>
            <person name="Fujiyama A."/>
            <person name="Inagaki F."/>
            <person name="Takami H."/>
        </authorList>
    </citation>
    <scope>NUCLEOTIDE SEQUENCE</scope>
    <source>
        <strain evidence="2">Expedition CK06-06</strain>
    </source>
</reference>
<feature type="transmembrane region" description="Helical" evidence="1">
    <location>
        <begin position="20"/>
        <end position="40"/>
    </location>
</feature>
<protein>
    <submittedName>
        <fullName evidence="2">Uncharacterized protein</fullName>
    </submittedName>
</protein>
<feature type="transmembrane region" description="Helical" evidence="1">
    <location>
        <begin position="86"/>
        <end position="106"/>
    </location>
</feature>
<feature type="transmembrane region" description="Helical" evidence="1">
    <location>
        <begin position="60"/>
        <end position="79"/>
    </location>
</feature>